<dbReference type="GeneID" id="19130718"/>
<dbReference type="GO" id="GO:0008395">
    <property type="term" value="F:steroid hydroxylase activity"/>
    <property type="evidence" value="ECO:0007669"/>
    <property type="project" value="TreeGrafter"/>
</dbReference>
<evidence type="ECO:0008006" key="7">
    <source>
        <dbReference type="Google" id="ProtNLM"/>
    </source>
</evidence>
<dbReference type="RefSeq" id="XP_007705368.1">
    <property type="nucleotide sequence ID" value="XM_007707178.1"/>
</dbReference>
<sequence length="538" mass="60826">MLLLIAVGAIVLPALTYYLTTAFFFQSAKNDATEKRPPTIPYLVPGVFHTFSIAAEGPQKFFARLFKEFGSFAPFTVKAGLQTFVVLRDPKHIKVVIEASKPSEQIFVVRHELEGVFKVPKRQASIPAEFSDPAKYNEKVNNAFTTPIRKHLTGESMATIGERYASKLSSNMDDKMFQVGTWTQIEDFWSFFHQVITRCLVETLFGPTIFRLYPKFVKDYWTFEQALESYIPGMTWLLGATAYEQPRDALLEGIEKWLRANQSGSNTANAGTENSDWNDHRGSPFIQELTSLLSEFTSEESRAVELLKIIHCANGKLVPSTIWSLIEVLRNPQLANQMNDIVSKNPSQKPRTYGVTEIAASPLVKSLYHETSRLRMAQYMIYPAKAHDILLDREYILPKGRSPIAFSHDIALDNKSWAKARPRTVERPLEEFWGGRFLIPDKPKKRGGFESGEFSLEGLDLLAPAFRGHQNVGLGSEYAQTIQTATLIVLLNEWEIQLCDPEFTDAVMPTMSDKAFGSVMPLQPVAVRIRKRKSNRTL</sequence>
<dbReference type="GO" id="GO:0016705">
    <property type="term" value="F:oxidoreductase activity, acting on paired donors, with incorporation or reduction of molecular oxygen"/>
    <property type="evidence" value="ECO:0007669"/>
    <property type="project" value="InterPro"/>
</dbReference>
<dbReference type="OrthoDB" id="3366823at2759"/>
<dbReference type="Proteomes" id="UP000016934">
    <property type="component" value="Unassembled WGS sequence"/>
</dbReference>
<dbReference type="SUPFAM" id="SSF48264">
    <property type="entry name" value="Cytochrome P450"/>
    <property type="match status" value="1"/>
</dbReference>
<gene>
    <name evidence="5" type="ORF">COCSADRAFT_128560</name>
</gene>
<dbReference type="InterPro" id="IPR001128">
    <property type="entry name" value="Cyt_P450"/>
</dbReference>
<dbReference type="PANTHER" id="PTHR24304:SF2">
    <property type="entry name" value="24-HYDROXYCHOLESTEROL 7-ALPHA-HYDROXYLASE"/>
    <property type="match status" value="1"/>
</dbReference>
<dbReference type="InterPro" id="IPR050529">
    <property type="entry name" value="CYP450_sterol_14alpha_dmase"/>
</dbReference>
<dbReference type="HOGENOM" id="CLU_018012_2_1_1"/>
<comment type="similarity">
    <text evidence="1">Belongs to the cytochrome P450 family.</text>
</comment>
<reference evidence="5 6" key="1">
    <citation type="journal article" date="2012" name="PLoS Pathog.">
        <title>Diverse lifestyles and strategies of plant pathogenesis encoded in the genomes of eighteen Dothideomycetes fungi.</title>
        <authorList>
            <person name="Ohm R.A."/>
            <person name="Feau N."/>
            <person name="Henrissat B."/>
            <person name="Schoch C.L."/>
            <person name="Horwitz B.A."/>
            <person name="Barry K.W."/>
            <person name="Condon B.J."/>
            <person name="Copeland A.C."/>
            <person name="Dhillon B."/>
            <person name="Glaser F."/>
            <person name="Hesse C.N."/>
            <person name="Kosti I."/>
            <person name="LaButti K."/>
            <person name="Lindquist E.A."/>
            <person name="Lucas S."/>
            <person name="Salamov A.A."/>
            <person name="Bradshaw R.E."/>
            <person name="Ciuffetti L."/>
            <person name="Hamelin R.C."/>
            <person name="Kema G.H.J."/>
            <person name="Lawrence C."/>
            <person name="Scott J.A."/>
            <person name="Spatafora J.W."/>
            <person name="Turgeon B.G."/>
            <person name="de Wit P.J.G.M."/>
            <person name="Zhong S."/>
            <person name="Goodwin S.B."/>
            <person name="Grigoriev I.V."/>
        </authorList>
    </citation>
    <scope>NUCLEOTIDE SEQUENCE [LARGE SCALE GENOMIC DNA]</scope>
    <source>
        <strain evidence="6">ND90Pr / ATCC 201652</strain>
    </source>
</reference>
<dbReference type="AlphaFoldDB" id="M2S8I8"/>
<accession>M2S8I8</accession>
<protein>
    <recommendedName>
        <fullName evidence="7">Cytochrome P450</fullName>
    </recommendedName>
</protein>
<keyword evidence="3" id="KW-0479">Metal-binding</keyword>
<evidence type="ECO:0000256" key="3">
    <source>
        <dbReference type="ARBA" id="ARBA00022723"/>
    </source>
</evidence>
<evidence type="ECO:0000313" key="6">
    <source>
        <dbReference type="Proteomes" id="UP000016934"/>
    </source>
</evidence>
<reference evidence="6" key="2">
    <citation type="journal article" date="2013" name="PLoS Genet.">
        <title>Comparative genome structure, secondary metabolite, and effector coding capacity across Cochliobolus pathogens.</title>
        <authorList>
            <person name="Condon B.J."/>
            <person name="Leng Y."/>
            <person name="Wu D."/>
            <person name="Bushley K.E."/>
            <person name="Ohm R.A."/>
            <person name="Otillar R."/>
            <person name="Martin J."/>
            <person name="Schackwitz W."/>
            <person name="Grimwood J."/>
            <person name="MohdZainudin N."/>
            <person name="Xue C."/>
            <person name="Wang R."/>
            <person name="Manning V.A."/>
            <person name="Dhillon B."/>
            <person name="Tu Z.J."/>
            <person name="Steffenson B.J."/>
            <person name="Salamov A."/>
            <person name="Sun H."/>
            <person name="Lowry S."/>
            <person name="LaButti K."/>
            <person name="Han J."/>
            <person name="Copeland A."/>
            <person name="Lindquist E."/>
            <person name="Barry K."/>
            <person name="Schmutz J."/>
            <person name="Baker S.E."/>
            <person name="Ciuffetti L.M."/>
            <person name="Grigoriev I.V."/>
            <person name="Zhong S."/>
            <person name="Turgeon B.G."/>
        </authorList>
    </citation>
    <scope>NUCLEOTIDE SEQUENCE [LARGE SCALE GENOMIC DNA]</scope>
    <source>
        <strain evidence="6">ND90Pr / ATCC 201652</strain>
    </source>
</reference>
<organism evidence="5 6">
    <name type="scientific">Cochliobolus sativus (strain ND90Pr / ATCC 201652)</name>
    <name type="common">Common root rot and spot blotch fungus</name>
    <name type="synonym">Bipolaris sorokiniana</name>
    <dbReference type="NCBI Taxonomy" id="665912"/>
    <lineage>
        <taxon>Eukaryota</taxon>
        <taxon>Fungi</taxon>
        <taxon>Dikarya</taxon>
        <taxon>Ascomycota</taxon>
        <taxon>Pezizomycotina</taxon>
        <taxon>Dothideomycetes</taxon>
        <taxon>Pleosporomycetidae</taxon>
        <taxon>Pleosporales</taxon>
        <taxon>Pleosporineae</taxon>
        <taxon>Pleosporaceae</taxon>
        <taxon>Bipolaris</taxon>
    </lineage>
</organism>
<dbReference type="eggNOG" id="ENOG502ST3P">
    <property type="taxonomic scope" value="Eukaryota"/>
</dbReference>
<evidence type="ECO:0000256" key="1">
    <source>
        <dbReference type="ARBA" id="ARBA00010617"/>
    </source>
</evidence>
<evidence type="ECO:0000256" key="4">
    <source>
        <dbReference type="ARBA" id="ARBA00023004"/>
    </source>
</evidence>
<dbReference type="GO" id="GO:0005506">
    <property type="term" value="F:iron ion binding"/>
    <property type="evidence" value="ECO:0007669"/>
    <property type="project" value="InterPro"/>
</dbReference>
<keyword evidence="6" id="KW-1185">Reference proteome</keyword>
<dbReference type="OMA" id="QIEDFWS"/>
<dbReference type="GO" id="GO:0020037">
    <property type="term" value="F:heme binding"/>
    <property type="evidence" value="ECO:0007669"/>
    <property type="project" value="InterPro"/>
</dbReference>
<keyword evidence="2" id="KW-0349">Heme</keyword>
<dbReference type="Pfam" id="PF00067">
    <property type="entry name" value="p450"/>
    <property type="match status" value="1"/>
</dbReference>
<dbReference type="InterPro" id="IPR036396">
    <property type="entry name" value="Cyt_P450_sf"/>
</dbReference>
<dbReference type="KEGG" id="bsc:COCSADRAFT_128560"/>
<proteinExistence type="inferred from homology"/>
<evidence type="ECO:0000256" key="2">
    <source>
        <dbReference type="ARBA" id="ARBA00022617"/>
    </source>
</evidence>
<dbReference type="PANTHER" id="PTHR24304">
    <property type="entry name" value="CYTOCHROME P450 FAMILY 7"/>
    <property type="match status" value="1"/>
</dbReference>
<dbReference type="Gene3D" id="1.10.630.10">
    <property type="entry name" value="Cytochrome P450"/>
    <property type="match status" value="1"/>
</dbReference>
<keyword evidence="4" id="KW-0408">Iron</keyword>
<evidence type="ECO:0000313" key="5">
    <source>
        <dbReference type="EMBL" id="EMD58900.1"/>
    </source>
</evidence>
<name>M2S8I8_COCSN</name>
<dbReference type="EMBL" id="KB445654">
    <property type="protein sequence ID" value="EMD58900.1"/>
    <property type="molecule type" value="Genomic_DNA"/>
</dbReference>